<evidence type="ECO:0000313" key="4">
    <source>
        <dbReference type="Proteomes" id="UP000545286"/>
    </source>
</evidence>
<dbReference type="AlphaFoldDB" id="A0A7W4YFX4"/>
<dbReference type="Proteomes" id="UP000545286">
    <property type="component" value="Unassembled WGS sequence"/>
</dbReference>
<dbReference type="SUPFAM" id="SSF52402">
    <property type="entry name" value="Adenine nucleotide alpha hydrolases-like"/>
    <property type="match status" value="1"/>
</dbReference>
<evidence type="ECO:0000256" key="1">
    <source>
        <dbReference type="SAM" id="MobiDB-lite"/>
    </source>
</evidence>
<dbReference type="GO" id="GO:0006529">
    <property type="term" value="P:asparagine biosynthetic process"/>
    <property type="evidence" value="ECO:0007669"/>
    <property type="project" value="InterPro"/>
</dbReference>
<gene>
    <name evidence="3" type="ORF">FHX72_001588</name>
</gene>
<accession>A0A7W4YFX4</accession>
<proteinExistence type="predicted"/>
<evidence type="ECO:0000259" key="2">
    <source>
        <dbReference type="Pfam" id="PF00733"/>
    </source>
</evidence>
<organism evidence="3 4">
    <name type="scientific">Pseudoclavibacter helvolus</name>
    <dbReference type="NCBI Taxonomy" id="255205"/>
    <lineage>
        <taxon>Bacteria</taxon>
        <taxon>Bacillati</taxon>
        <taxon>Actinomycetota</taxon>
        <taxon>Actinomycetes</taxon>
        <taxon>Micrococcales</taxon>
        <taxon>Microbacteriaceae</taxon>
        <taxon>Pseudoclavibacter</taxon>
    </lineage>
</organism>
<reference evidence="3 4" key="1">
    <citation type="submission" date="2020-08" db="EMBL/GenBank/DDBJ databases">
        <title>Sequencing the genomes of 1000 actinobacteria strains.</title>
        <authorList>
            <person name="Klenk H.-P."/>
        </authorList>
    </citation>
    <scope>NUCLEOTIDE SEQUENCE [LARGE SCALE GENOMIC DNA]</scope>
    <source>
        <strain evidence="3 4">DSM 20419</strain>
    </source>
</reference>
<name>A0A7W4YFX4_9MICO</name>
<dbReference type="GO" id="GO:0004066">
    <property type="term" value="F:asparagine synthase (glutamine-hydrolyzing) activity"/>
    <property type="evidence" value="ECO:0007669"/>
    <property type="project" value="InterPro"/>
</dbReference>
<comment type="caution">
    <text evidence="3">The sequence shown here is derived from an EMBL/GenBank/DDBJ whole genome shotgun (WGS) entry which is preliminary data.</text>
</comment>
<feature type="region of interest" description="Disordered" evidence="1">
    <location>
        <begin position="14"/>
        <end position="33"/>
    </location>
</feature>
<keyword evidence="4" id="KW-1185">Reference proteome</keyword>
<sequence>MELPSFTSTLDAFATTTRNGERSGRSVSGPPAWRANMPHLQMLFEQERARDIRTHINGLGGDELFALQPAVMSSLVQSGAVAVGLRSAARLARAQRWPVLRTLAAVCSTRTLGAELVARVHADAGPHADAFGWAPGFGVSRFASAQTRARVEAQIRGQASVGIEPHFPDKARHQMAESVMFQGEVVRQVNEAFADEGVRWEAPFLDDEILRLMFGLSSSISVGQRHSKPLLAASMKGLAPDWIFSREDKGEYSADLFTAFASRIDGLKSMFRESFLIDLDVLNPDAILNALEMPMLKTQDLFEIEQLATLELWVREVEGA</sequence>
<dbReference type="Pfam" id="PF00733">
    <property type="entry name" value="Asn_synthase"/>
    <property type="match status" value="1"/>
</dbReference>
<protein>
    <submittedName>
        <fullName evidence="3">Asparagine synthetase B (Glutamine-hydrolyzing)</fullName>
    </submittedName>
</protein>
<feature type="domain" description="Asparagine synthetase" evidence="2">
    <location>
        <begin position="42"/>
        <end position="314"/>
    </location>
</feature>
<dbReference type="EMBL" id="JACHWJ010000002">
    <property type="protein sequence ID" value="MBB2957451.1"/>
    <property type="molecule type" value="Genomic_DNA"/>
</dbReference>
<dbReference type="Gene3D" id="3.40.50.620">
    <property type="entry name" value="HUPs"/>
    <property type="match status" value="1"/>
</dbReference>
<evidence type="ECO:0000313" key="3">
    <source>
        <dbReference type="EMBL" id="MBB2957451.1"/>
    </source>
</evidence>
<dbReference type="InterPro" id="IPR014729">
    <property type="entry name" value="Rossmann-like_a/b/a_fold"/>
</dbReference>
<dbReference type="InterPro" id="IPR001962">
    <property type="entry name" value="Asn_synthase"/>
</dbReference>